<dbReference type="Proteomes" id="UP000584642">
    <property type="component" value="Unassembled WGS sequence"/>
</dbReference>
<dbReference type="InterPro" id="IPR005494">
    <property type="entry name" value="GSPS_pre-ATP-grasp-like_dom"/>
</dbReference>
<dbReference type="SUPFAM" id="SSF52440">
    <property type="entry name" value="PreATP-grasp domain"/>
    <property type="match status" value="1"/>
</dbReference>
<keyword evidence="2" id="KW-0479">Metal-binding</keyword>
<evidence type="ECO:0000256" key="5">
    <source>
        <dbReference type="ARBA" id="ARBA00022842"/>
    </source>
</evidence>
<protein>
    <submittedName>
        <fullName evidence="7">Glutathionylspermidine synthase family protein</fullName>
    </submittedName>
</protein>
<comment type="caution">
    <text evidence="7">The sequence shown here is derived from an EMBL/GenBank/DDBJ whole genome shotgun (WGS) entry which is preliminary data.</text>
</comment>
<sequence>MRRIIMKARADWRPGLRKYPYGVRAMGAGARWREDVRYEFTAQQIDLIESVADELYGMLREATRAAVEGRLFQPLGIRPEAARLVEASWHDYWAGGRFNERAGGLVCRLTLAYDGRDSVKLLSCNADCPEGLFAASVIQWNWLEAMFADSDQFNGLHEALVERWEELARGAAGRDHLHLTCLTPDPAREGELVYLAATAEEAGIGASLLPIQSIGWDGQRFRGLEGEAIGWLAKQYPWEAMVDDAFGQHLRTGGMAVLEPLWRWVPSNHGILALLWHLYPQHPNLCRAGADEAALGGAEAITVRTHLGLDHAATRMSEHGQVVADTGPSENPGGFVWFETPHIFHQEGTHAVLDCWIVGDKCLGMSVRESEDPRVGPESAIVPHLFRA</sequence>
<evidence type="ECO:0000256" key="4">
    <source>
        <dbReference type="ARBA" id="ARBA00022840"/>
    </source>
</evidence>
<feature type="domain" description="Glutathionylspermidine synthase pre-ATP-grasp-like" evidence="6">
    <location>
        <begin position="31"/>
        <end position="385"/>
    </location>
</feature>
<dbReference type="SUPFAM" id="SSF56059">
    <property type="entry name" value="Glutathione synthetase ATP-binding domain-like"/>
    <property type="match status" value="1"/>
</dbReference>
<dbReference type="Pfam" id="PF03738">
    <property type="entry name" value="GSP_synth"/>
    <property type="match status" value="1"/>
</dbReference>
<evidence type="ECO:0000313" key="7">
    <source>
        <dbReference type="EMBL" id="NYZ19083.1"/>
    </source>
</evidence>
<dbReference type="EMBL" id="JABFDB010000002">
    <property type="protein sequence ID" value="NYZ19083.1"/>
    <property type="molecule type" value="Genomic_DNA"/>
</dbReference>
<evidence type="ECO:0000256" key="2">
    <source>
        <dbReference type="ARBA" id="ARBA00022723"/>
    </source>
</evidence>
<organism evidence="7 8">
    <name type="scientific">Azospirillum oleiclasticum</name>
    <dbReference type="NCBI Taxonomy" id="2735135"/>
    <lineage>
        <taxon>Bacteria</taxon>
        <taxon>Pseudomonadati</taxon>
        <taxon>Pseudomonadota</taxon>
        <taxon>Alphaproteobacteria</taxon>
        <taxon>Rhodospirillales</taxon>
        <taxon>Azospirillaceae</taxon>
        <taxon>Azospirillum</taxon>
    </lineage>
</organism>
<reference evidence="7 8" key="1">
    <citation type="submission" date="2020-05" db="EMBL/GenBank/DDBJ databases">
        <title>Azospirillum oleiclasticum sp. nov, a nitrogen-fixing and heavy crude oil-emulsifying bacterium isolated from the crude oil of Yumen Oilfield.</title>
        <authorList>
            <person name="Wu D."/>
            <person name="Cai M."/>
            <person name="Zhang X."/>
        </authorList>
    </citation>
    <scope>NUCLEOTIDE SEQUENCE [LARGE SCALE GENOMIC DNA]</scope>
    <source>
        <strain evidence="7 8">ROY-1-1-2</strain>
    </source>
</reference>
<accession>A0ABX2T7F0</accession>
<gene>
    <name evidence="7" type="ORF">HND93_05115</name>
</gene>
<keyword evidence="5" id="KW-0460">Magnesium</keyword>
<dbReference type="InterPro" id="IPR016185">
    <property type="entry name" value="PreATP-grasp_dom_sf"/>
</dbReference>
<keyword evidence="1" id="KW-0436">Ligase</keyword>
<keyword evidence="4" id="KW-0067">ATP-binding</keyword>
<evidence type="ECO:0000313" key="8">
    <source>
        <dbReference type="Proteomes" id="UP000584642"/>
    </source>
</evidence>
<dbReference type="RefSeq" id="WP_180280862.1">
    <property type="nucleotide sequence ID" value="NZ_JABFDB010000002.1"/>
</dbReference>
<proteinExistence type="predicted"/>
<keyword evidence="3" id="KW-0547">Nucleotide-binding</keyword>
<keyword evidence="8" id="KW-1185">Reference proteome</keyword>
<evidence type="ECO:0000256" key="3">
    <source>
        <dbReference type="ARBA" id="ARBA00022741"/>
    </source>
</evidence>
<evidence type="ECO:0000256" key="1">
    <source>
        <dbReference type="ARBA" id="ARBA00022598"/>
    </source>
</evidence>
<name>A0ABX2T7F0_9PROT</name>
<evidence type="ECO:0000259" key="6">
    <source>
        <dbReference type="Pfam" id="PF03738"/>
    </source>
</evidence>